<comment type="similarity">
    <text evidence="1">Belongs to the SufE family.</text>
</comment>
<sequence>MMTADTHASEPDNSDLPESLREIVADFAETESSDRLQLLLELANELPELPPRYSDHPELLEPVPECQSPIFLVTEVENPEQGEQAVVTLHFSAPPEAPTTRGFAGILHEGLNGQTAEVVLSIPADLPLRLSMTELVSPLRLRGMSGMLSRIQRQVSERIGKITGQ</sequence>
<reference evidence="5" key="1">
    <citation type="submission" date="2017-03" db="EMBL/GenBank/DDBJ databases">
        <authorList>
            <person name="Monnet C."/>
        </authorList>
    </citation>
    <scope>NUCLEOTIDE SEQUENCE [LARGE SCALE GENOMIC DNA]</scope>
    <source>
        <strain evidence="5">P10</strain>
    </source>
</reference>
<dbReference type="Gene3D" id="3.90.1010.10">
    <property type="match status" value="1"/>
</dbReference>
<evidence type="ECO:0000313" key="4">
    <source>
        <dbReference type="EMBL" id="SMX79330.1"/>
    </source>
</evidence>
<keyword evidence="5" id="KW-1185">Reference proteome</keyword>
<dbReference type="EMBL" id="FXZE01000004">
    <property type="protein sequence ID" value="SMX79330.1"/>
    <property type="molecule type" value="Genomic_DNA"/>
</dbReference>
<dbReference type="PANTHER" id="PTHR43597:SF5">
    <property type="entry name" value="SUFE-LIKE PROTEIN 2, CHLOROPLASTIC"/>
    <property type="match status" value="1"/>
</dbReference>
<dbReference type="PANTHER" id="PTHR43597">
    <property type="entry name" value="SULFUR ACCEPTOR PROTEIN CSDE"/>
    <property type="match status" value="1"/>
</dbReference>
<proteinExistence type="inferred from homology"/>
<accession>A0A2H1IW22</accession>
<dbReference type="AlphaFoldDB" id="A0A2H1IW22"/>
<evidence type="ECO:0000313" key="5">
    <source>
        <dbReference type="Proteomes" id="UP000234342"/>
    </source>
</evidence>
<evidence type="ECO:0000259" key="3">
    <source>
        <dbReference type="Pfam" id="PF02657"/>
    </source>
</evidence>
<name>A0A2H1IW22_9MICO</name>
<dbReference type="Pfam" id="PF02657">
    <property type="entry name" value="SufE"/>
    <property type="match status" value="1"/>
</dbReference>
<feature type="domain" description="Fe-S metabolism associated" evidence="3">
    <location>
        <begin position="26"/>
        <end position="154"/>
    </location>
</feature>
<evidence type="ECO:0000256" key="1">
    <source>
        <dbReference type="ARBA" id="ARBA00010282"/>
    </source>
</evidence>
<gene>
    <name evidence="4" type="ORF">BANT10_01346</name>
</gene>
<dbReference type="SUPFAM" id="SSF82649">
    <property type="entry name" value="SufE/NifU"/>
    <property type="match status" value="1"/>
</dbReference>
<dbReference type="InterPro" id="IPR003808">
    <property type="entry name" value="Fe-S_metab-assoc_dom"/>
</dbReference>
<feature type="region of interest" description="Disordered" evidence="2">
    <location>
        <begin position="1"/>
        <end position="20"/>
    </location>
</feature>
<organism evidence="4 5">
    <name type="scientific">Brevibacterium antiquum</name>
    <dbReference type="NCBI Taxonomy" id="234835"/>
    <lineage>
        <taxon>Bacteria</taxon>
        <taxon>Bacillati</taxon>
        <taxon>Actinomycetota</taxon>
        <taxon>Actinomycetes</taxon>
        <taxon>Micrococcales</taxon>
        <taxon>Brevibacteriaceae</taxon>
        <taxon>Brevibacterium</taxon>
    </lineage>
</organism>
<evidence type="ECO:0000256" key="2">
    <source>
        <dbReference type="SAM" id="MobiDB-lite"/>
    </source>
</evidence>
<protein>
    <submittedName>
        <fullName evidence="4">Cysteine desulfuration protein SufE</fullName>
    </submittedName>
</protein>
<dbReference type="Proteomes" id="UP000234342">
    <property type="component" value="Unassembled WGS sequence"/>
</dbReference>